<dbReference type="AlphaFoldDB" id="A0A1B9GIG4"/>
<evidence type="ECO:0000256" key="1">
    <source>
        <dbReference type="SAM" id="MobiDB-lite"/>
    </source>
</evidence>
<dbReference type="GO" id="GO:0009277">
    <property type="term" value="C:fungal-type cell wall"/>
    <property type="evidence" value="ECO:0007669"/>
    <property type="project" value="TreeGrafter"/>
</dbReference>
<feature type="region of interest" description="Disordered" evidence="1">
    <location>
        <begin position="274"/>
        <end position="298"/>
    </location>
</feature>
<reference evidence="4 5" key="1">
    <citation type="submission" date="2013-07" db="EMBL/GenBank/DDBJ databases">
        <title>The Genome Sequence of Cryptococcus heveanensis BCC8398.</title>
        <authorList>
            <consortium name="The Broad Institute Genome Sequencing Platform"/>
            <person name="Cuomo C."/>
            <person name="Litvintseva A."/>
            <person name="Chen Y."/>
            <person name="Heitman J."/>
            <person name="Sun S."/>
            <person name="Springer D."/>
            <person name="Dromer F."/>
            <person name="Young S.K."/>
            <person name="Zeng Q."/>
            <person name="Gargeya S."/>
            <person name="Fitzgerald M."/>
            <person name="Abouelleil A."/>
            <person name="Alvarado L."/>
            <person name="Berlin A.M."/>
            <person name="Chapman S.B."/>
            <person name="Dewar J."/>
            <person name="Goldberg J."/>
            <person name="Griggs A."/>
            <person name="Gujja S."/>
            <person name="Hansen M."/>
            <person name="Howarth C."/>
            <person name="Imamovic A."/>
            <person name="Larimer J."/>
            <person name="McCowan C."/>
            <person name="Murphy C."/>
            <person name="Pearson M."/>
            <person name="Priest M."/>
            <person name="Roberts A."/>
            <person name="Saif S."/>
            <person name="Shea T."/>
            <person name="Sykes S."/>
            <person name="Wortman J."/>
            <person name="Nusbaum C."/>
            <person name="Birren B."/>
        </authorList>
    </citation>
    <scope>NUCLEOTIDE SEQUENCE [LARGE SCALE GENOMIC DNA]</scope>
    <source>
        <strain evidence="4 5">BCC8398</strain>
    </source>
</reference>
<name>A0A1B9GIG4_9TREE</name>
<dbReference type="PANTHER" id="PTHR39399">
    <property type="entry name" value="PROTEIN ZPS1"/>
    <property type="match status" value="1"/>
</dbReference>
<reference evidence="5" key="2">
    <citation type="submission" date="2013-12" db="EMBL/GenBank/DDBJ databases">
        <title>Evolution of pathogenesis and genome organization in the Tremellales.</title>
        <authorList>
            <person name="Cuomo C."/>
            <person name="Litvintseva A."/>
            <person name="Heitman J."/>
            <person name="Chen Y."/>
            <person name="Sun S."/>
            <person name="Springer D."/>
            <person name="Dromer F."/>
            <person name="Young S."/>
            <person name="Zeng Q."/>
            <person name="Chapman S."/>
            <person name="Gujja S."/>
            <person name="Saif S."/>
            <person name="Birren B."/>
        </authorList>
    </citation>
    <scope>NUCLEOTIDE SEQUENCE [LARGE SCALE GENOMIC DNA]</scope>
    <source>
        <strain evidence="5">BCC8398</strain>
    </source>
</reference>
<dbReference type="InterPro" id="IPR039124">
    <property type="entry name" value="PRA1-like"/>
</dbReference>
<protein>
    <recommendedName>
        <fullName evidence="3">Putative peptidase domain-containing protein</fullName>
    </recommendedName>
</protein>
<accession>A0A1B9GIG4</accession>
<dbReference type="InterPro" id="IPR024079">
    <property type="entry name" value="MetalloPept_cat_dom_sf"/>
</dbReference>
<dbReference type="PANTHER" id="PTHR39399:SF1">
    <property type="entry name" value="PROTEIN ZPS1"/>
    <property type="match status" value="1"/>
</dbReference>
<dbReference type="InterPro" id="IPR029482">
    <property type="entry name" value="HRXXH"/>
</dbReference>
<feature type="chain" id="PRO_5008627098" description="Putative peptidase domain-containing protein" evidence="2">
    <location>
        <begin position="18"/>
        <end position="334"/>
    </location>
</feature>
<feature type="compositionally biased region" description="Basic and acidic residues" evidence="1">
    <location>
        <begin position="280"/>
        <end position="294"/>
    </location>
</feature>
<keyword evidence="5" id="KW-1185">Reference proteome</keyword>
<dbReference type="STRING" id="1296120.A0A1B9GIG4"/>
<dbReference type="GO" id="GO:0009986">
    <property type="term" value="C:cell surface"/>
    <property type="evidence" value="ECO:0007669"/>
    <property type="project" value="TreeGrafter"/>
</dbReference>
<organism evidence="4 5">
    <name type="scientific">Kwoniella heveanensis BCC8398</name>
    <dbReference type="NCBI Taxonomy" id="1296120"/>
    <lineage>
        <taxon>Eukaryota</taxon>
        <taxon>Fungi</taxon>
        <taxon>Dikarya</taxon>
        <taxon>Basidiomycota</taxon>
        <taxon>Agaricomycotina</taxon>
        <taxon>Tremellomycetes</taxon>
        <taxon>Tremellales</taxon>
        <taxon>Cryptococcaceae</taxon>
        <taxon>Kwoniella</taxon>
    </lineage>
</organism>
<dbReference type="Gene3D" id="3.40.390.10">
    <property type="entry name" value="Collagenase (Catalytic Domain)"/>
    <property type="match status" value="1"/>
</dbReference>
<evidence type="ECO:0000256" key="2">
    <source>
        <dbReference type="SAM" id="SignalP"/>
    </source>
</evidence>
<dbReference type="GO" id="GO:0005576">
    <property type="term" value="C:extracellular region"/>
    <property type="evidence" value="ECO:0007669"/>
    <property type="project" value="TreeGrafter"/>
</dbReference>
<dbReference type="GO" id="GO:0008237">
    <property type="term" value="F:metallopeptidase activity"/>
    <property type="evidence" value="ECO:0007669"/>
    <property type="project" value="InterPro"/>
</dbReference>
<dbReference type="GO" id="GO:0005178">
    <property type="term" value="F:integrin binding"/>
    <property type="evidence" value="ECO:0007669"/>
    <property type="project" value="TreeGrafter"/>
</dbReference>
<evidence type="ECO:0000313" key="5">
    <source>
        <dbReference type="Proteomes" id="UP000092666"/>
    </source>
</evidence>
<feature type="domain" description="Putative peptidase" evidence="3">
    <location>
        <begin position="37"/>
        <end position="244"/>
    </location>
</feature>
<gene>
    <name evidence="4" type="ORF">I316_07495</name>
</gene>
<dbReference type="EMBL" id="KV700140">
    <property type="protein sequence ID" value="OCF30862.1"/>
    <property type="molecule type" value="Genomic_DNA"/>
</dbReference>
<keyword evidence="2" id="KW-0732">Signal</keyword>
<proteinExistence type="predicted"/>
<feature type="signal peptide" evidence="2">
    <location>
        <begin position="1"/>
        <end position="17"/>
    </location>
</feature>
<dbReference type="Proteomes" id="UP000092666">
    <property type="component" value="Unassembled WGS sequence"/>
</dbReference>
<dbReference type="SUPFAM" id="SSF55486">
    <property type="entry name" value="Metalloproteases ('zincins'), catalytic domain"/>
    <property type="match status" value="1"/>
</dbReference>
<sequence>MLAPIAATLALAGLAAASPIAVGANPHMNINVARDLKEYKTDVEIHESCNATQRRMLEKALADTFEVATVAQEYVATNGPEDPVFQKYFGKEQKSYSTVLGIWESLLTSNKEGVLLRCDNPDGNCGQPGWRGHWRGDNATSETVICDLSYTDRFYNEAFCMFGYTVAGSPLGTHWSIDLIHRMFHVPTITNGLVGHYSEDYASALELAEHNATYSSIDSDALQAFAAHVYAVEVAKGGDACIGEAAEAHSDSHGAATSSAAASASATPAASATSSAAESCHTHADGTEHCEGHAESSAAATSAAAAAATSAASQDCHTHADGSECKRASVIRFE</sequence>
<dbReference type="GO" id="GO:0008270">
    <property type="term" value="F:zinc ion binding"/>
    <property type="evidence" value="ECO:0007669"/>
    <property type="project" value="TreeGrafter"/>
</dbReference>
<dbReference type="OrthoDB" id="4689212at2759"/>
<dbReference type="Pfam" id="PF13933">
    <property type="entry name" value="HRXXH"/>
    <property type="match status" value="1"/>
</dbReference>
<evidence type="ECO:0000259" key="3">
    <source>
        <dbReference type="Pfam" id="PF13933"/>
    </source>
</evidence>
<evidence type="ECO:0000313" key="4">
    <source>
        <dbReference type="EMBL" id="OCF30862.1"/>
    </source>
</evidence>